<evidence type="ECO:0000313" key="2">
    <source>
        <dbReference type="EMBL" id="VFJ89465.1"/>
    </source>
</evidence>
<proteinExistence type="predicted"/>
<protein>
    <submittedName>
        <fullName evidence="2">Uncharacterized protein</fullName>
    </submittedName>
</protein>
<dbReference type="EMBL" id="CAADFI010000013">
    <property type="protein sequence ID" value="VFJ90997.1"/>
    <property type="molecule type" value="Genomic_DNA"/>
</dbReference>
<dbReference type="EMBL" id="CAADFG010000015">
    <property type="protein sequence ID" value="VFJ89465.1"/>
    <property type="molecule type" value="Genomic_DNA"/>
</dbReference>
<feature type="region of interest" description="Disordered" evidence="1">
    <location>
        <begin position="137"/>
        <end position="189"/>
    </location>
</feature>
<evidence type="ECO:0000313" key="3">
    <source>
        <dbReference type="EMBL" id="VFJ90997.1"/>
    </source>
</evidence>
<sequence length="221" mass="24358">MWLGVMSSTTILDFRPHRVLRESQSGAPHRLYDANFQTASKARVHRAPASIPSVRARIPSVRAPIPPVVAPTCRIPARICRIRARVRPVGARVSPGEARARWTRARIRSTRPRTYRHRHGFLLPLSMAKPTAISIATVSKSSPPTHERQPRKAGTEKIQGDSFVGLFPIPSSRGHPAPPSIATNIPGHASSNTAITSAFRIRMQPWDRGTPILEPAGQPWI</sequence>
<dbReference type="EMBL" id="CAADFJ010000012">
    <property type="protein sequence ID" value="VFJ97318.1"/>
    <property type="molecule type" value="Genomic_DNA"/>
</dbReference>
<organism evidence="2">
    <name type="scientific">Candidatus Kentrum eta</name>
    <dbReference type="NCBI Taxonomy" id="2126337"/>
    <lineage>
        <taxon>Bacteria</taxon>
        <taxon>Pseudomonadati</taxon>
        <taxon>Pseudomonadota</taxon>
        <taxon>Gammaproteobacteria</taxon>
        <taxon>Candidatus Kentrum</taxon>
    </lineage>
</organism>
<feature type="compositionally biased region" description="Basic and acidic residues" evidence="1">
    <location>
        <begin position="145"/>
        <end position="159"/>
    </location>
</feature>
<gene>
    <name evidence="2" type="ORF">BECKH772A_GA0070896_1001510</name>
    <name evidence="3" type="ORF">BECKH772B_GA0070898_1001310</name>
    <name evidence="4" type="ORF">BECKH772C_GA0070978_1001210</name>
</gene>
<dbReference type="AlphaFoldDB" id="A0A450UBF5"/>
<reference evidence="2" key="1">
    <citation type="submission" date="2019-02" db="EMBL/GenBank/DDBJ databases">
        <authorList>
            <person name="Gruber-Vodicka R. H."/>
            <person name="Seah K. B. B."/>
        </authorList>
    </citation>
    <scope>NUCLEOTIDE SEQUENCE</scope>
    <source>
        <strain evidence="4">BECK_SA2B12</strain>
        <strain evidence="2">BECK_SA2B15</strain>
        <strain evidence="3">BECK_SA2B20</strain>
    </source>
</reference>
<accession>A0A450UBF5</accession>
<evidence type="ECO:0000256" key="1">
    <source>
        <dbReference type="SAM" id="MobiDB-lite"/>
    </source>
</evidence>
<evidence type="ECO:0000313" key="4">
    <source>
        <dbReference type="EMBL" id="VFJ97318.1"/>
    </source>
</evidence>
<name>A0A450UBF5_9GAMM</name>